<protein>
    <recommendedName>
        <fullName evidence="3">Toprim domain-containing protein</fullName>
    </recommendedName>
</protein>
<gene>
    <name evidence="1" type="ORF">EI16_12390</name>
</gene>
<dbReference type="STRING" id="28885.EI16_12390"/>
<evidence type="ECO:0008006" key="3">
    <source>
        <dbReference type="Google" id="ProtNLM"/>
    </source>
</evidence>
<evidence type="ECO:0000313" key="1">
    <source>
        <dbReference type="EMBL" id="KDN94691.1"/>
    </source>
</evidence>
<proteinExistence type="predicted"/>
<keyword evidence="2" id="KW-1185">Reference proteome</keyword>
<sequence length="183" mass="21079">MTTLTLEEHLAQRDFNTSLYPTLWLDESERVVTFPLWNLSGQLVGYQQYRPEGSKEARKDPKEGKYFTYVTPEGERYKKMRVWGLERLDPSKRVVYLLEGVFKACRFHNAGLNALATLGNDPKDLKEWLGSLGYFVVPVCDGDKPGKKLSEYGNKAYCLEDGVYVDDLDDNQLQELLNELEKL</sequence>
<comment type="caution">
    <text evidence="1">The sequence shown here is derived from an EMBL/GenBank/DDBJ whole genome shotgun (WGS) entry which is preliminary data.</text>
</comment>
<name>A0A066ZWJ7_HYDMR</name>
<dbReference type="SUPFAM" id="SSF56731">
    <property type="entry name" value="DNA primase core"/>
    <property type="match status" value="1"/>
</dbReference>
<organism evidence="1 2">
    <name type="scientific">Hydrogenovibrio marinus</name>
    <dbReference type="NCBI Taxonomy" id="28885"/>
    <lineage>
        <taxon>Bacteria</taxon>
        <taxon>Pseudomonadati</taxon>
        <taxon>Pseudomonadota</taxon>
        <taxon>Gammaproteobacteria</taxon>
        <taxon>Thiotrichales</taxon>
        <taxon>Piscirickettsiaceae</taxon>
        <taxon>Hydrogenovibrio</taxon>
    </lineage>
</organism>
<reference evidence="1 2" key="1">
    <citation type="submission" date="2014-04" db="EMBL/GenBank/DDBJ databases">
        <title>Draft genome sequence of Hydrogenovibrio marinus MH-110, a model organism for aerobic H2 metabolism.</title>
        <authorList>
            <person name="Cha H.J."/>
            <person name="Jo B.H."/>
            <person name="Hwang B.H."/>
        </authorList>
    </citation>
    <scope>NUCLEOTIDE SEQUENCE [LARGE SCALE GENOMIC DNA]</scope>
    <source>
        <strain evidence="1 2">MH-110</strain>
    </source>
</reference>
<dbReference type="Proteomes" id="UP000027341">
    <property type="component" value="Unassembled WGS sequence"/>
</dbReference>
<accession>A0A066ZWJ7</accession>
<evidence type="ECO:0000313" key="2">
    <source>
        <dbReference type="Proteomes" id="UP000027341"/>
    </source>
</evidence>
<dbReference type="EMBL" id="JMIU01000002">
    <property type="protein sequence ID" value="KDN94691.1"/>
    <property type="molecule type" value="Genomic_DNA"/>
</dbReference>
<dbReference type="AlphaFoldDB" id="A0A066ZWJ7"/>
<dbReference type="RefSeq" id="WP_051623294.1">
    <property type="nucleotide sequence ID" value="NZ_JMIU01000002.1"/>
</dbReference>